<sequence>MAAQAPTSALASASKSEAPTRTSAPYGQACINCVKAKCKCILIHHVSPGSNPGSGSGPDNRTPPESSMYTVCERCARLGRECKPSNSVRKRGVTGSKRVERSSSSPGVSKSTSAAIRAANLEQKLEDLVAVLKAQTNSTISGADHGSSTSPAPGWRSNNAITRTIAGGSTVVTPASTVELAPSPFSSPASGDSISALQAEETLAFFRQHYLMFFPFIYLPSNITAEQLQRDRPYLFLNIRALCSRSPVEQAALNRQIREELARRVLVALDSDIDMLLGTVCYLGWIMQLSFKPGTITTIGVATTLVTVLRLDRPTHEEDPRITHCFKTADFAKINYSTVRTMEERRATLACYVGCISCSSFMKCPAMRWTPHMEDSLKILAANPEWEGDKILVLMVRIWRLSENIFQLQAAWVSDRDKHGSSQPPVTIYTKYFHQCLQAIKDELPASLKDDRKILSPLPTIQNDCVTDLSFARIGLATTLIMQAEMLIAEIPLYSRSHWEAHTDTTIRPPDMSRPINIGHVEANFVALQASKAFFDQFLTFGLSDFVGFSFPVLLNLYRAAGVLYRLRMMDEPGWDGCAVTNSVELLPALDQLADRYSELLRVYGFLTETDAEGNELLPFFLKSMKTLSSTSAMWRAHFAQADALAKASTDTSAGSADVGNLETESQVPPASVGVGFNSNVVSRVNYPVMPNFILPEVFPMNFSMDDAWCNEIMSSWEPGVPRTY</sequence>
<comment type="caution">
    <text evidence="7">The sequence shown here is derived from an EMBL/GenBank/DDBJ whole genome shotgun (WGS) entry which is preliminary data.</text>
</comment>
<evidence type="ECO:0008006" key="9">
    <source>
        <dbReference type="Google" id="ProtNLM"/>
    </source>
</evidence>
<organism evidence="7 8">
    <name type="scientific">Xylaria bambusicola</name>
    <dbReference type="NCBI Taxonomy" id="326684"/>
    <lineage>
        <taxon>Eukaryota</taxon>
        <taxon>Fungi</taxon>
        <taxon>Dikarya</taxon>
        <taxon>Ascomycota</taxon>
        <taxon>Pezizomycotina</taxon>
        <taxon>Sordariomycetes</taxon>
        <taxon>Xylariomycetidae</taxon>
        <taxon>Xylariales</taxon>
        <taxon>Xylariaceae</taxon>
        <taxon>Xylaria</taxon>
    </lineage>
</organism>
<feature type="compositionally biased region" description="Low complexity" evidence="6">
    <location>
        <begin position="1"/>
        <end position="14"/>
    </location>
</feature>
<dbReference type="PANTHER" id="PTHR31845">
    <property type="entry name" value="FINGER DOMAIN PROTEIN, PUTATIVE-RELATED"/>
    <property type="match status" value="1"/>
</dbReference>
<feature type="compositionally biased region" description="Low complexity" evidence="6">
    <location>
        <begin position="102"/>
        <end position="113"/>
    </location>
</feature>
<dbReference type="EMBL" id="JAWHQM010000018">
    <property type="protein sequence ID" value="KAK5630973.1"/>
    <property type="molecule type" value="Genomic_DNA"/>
</dbReference>
<dbReference type="GO" id="GO:0000976">
    <property type="term" value="F:transcription cis-regulatory region binding"/>
    <property type="evidence" value="ECO:0007669"/>
    <property type="project" value="TreeGrafter"/>
</dbReference>
<evidence type="ECO:0000256" key="6">
    <source>
        <dbReference type="SAM" id="MobiDB-lite"/>
    </source>
</evidence>
<dbReference type="GO" id="GO:0005634">
    <property type="term" value="C:nucleus"/>
    <property type="evidence" value="ECO:0007669"/>
    <property type="project" value="UniProtKB-SubCell"/>
</dbReference>
<evidence type="ECO:0000313" key="8">
    <source>
        <dbReference type="Proteomes" id="UP001305414"/>
    </source>
</evidence>
<proteinExistence type="predicted"/>
<accession>A0AAN7UJQ4</accession>
<evidence type="ECO:0000313" key="7">
    <source>
        <dbReference type="EMBL" id="KAK5630973.1"/>
    </source>
</evidence>
<name>A0AAN7UJQ4_9PEZI</name>
<keyword evidence="8" id="KW-1185">Reference proteome</keyword>
<evidence type="ECO:0000256" key="2">
    <source>
        <dbReference type="ARBA" id="ARBA00023015"/>
    </source>
</evidence>
<keyword evidence="2" id="KW-0805">Transcription regulation</keyword>
<feature type="region of interest" description="Disordered" evidence="6">
    <location>
        <begin position="85"/>
        <end position="113"/>
    </location>
</feature>
<reference evidence="7 8" key="1">
    <citation type="submission" date="2023-10" db="EMBL/GenBank/DDBJ databases">
        <title>Draft genome sequence of Xylaria bambusicola isolate GMP-LS, the root and basal stem rot pathogen of sugarcane in Indonesia.</title>
        <authorList>
            <person name="Selvaraj P."/>
            <person name="Muralishankar V."/>
            <person name="Muruganantham S."/>
            <person name="Sp S."/>
            <person name="Haryani S."/>
            <person name="Lau K.J.X."/>
            <person name="Naqvi N.I."/>
        </authorList>
    </citation>
    <scope>NUCLEOTIDE SEQUENCE [LARGE SCALE GENOMIC DNA]</scope>
    <source>
        <strain evidence="7">GMP-LS</strain>
    </source>
</reference>
<dbReference type="AlphaFoldDB" id="A0AAN7UJQ4"/>
<dbReference type="Gene3D" id="4.10.240.10">
    <property type="entry name" value="Zn(2)-C6 fungal-type DNA-binding domain"/>
    <property type="match status" value="1"/>
</dbReference>
<dbReference type="PANTHER" id="PTHR31845:SF32">
    <property type="entry name" value="MISCELLANEOUS ZN(II)2CYS6 TRANSCRIPTION FACTOR (EUROFUNG)-RELATED"/>
    <property type="match status" value="1"/>
</dbReference>
<evidence type="ECO:0000256" key="5">
    <source>
        <dbReference type="ARBA" id="ARBA00023242"/>
    </source>
</evidence>
<dbReference type="InterPro" id="IPR036864">
    <property type="entry name" value="Zn2-C6_fun-type_DNA-bd_sf"/>
</dbReference>
<protein>
    <recommendedName>
        <fullName evidence="9">Zn(2)-C6 fungal-type domain-containing protein</fullName>
    </recommendedName>
</protein>
<dbReference type="GO" id="GO:0008270">
    <property type="term" value="F:zinc ion binding"/>
    <property type="evidence" value="ECO:0007669"/>
    <property type="project" value="InterPro"/>
</dbReference>
<keyword evidence="5" id="KW-0539">Nucleus</keyword>
<dbReference type="InterPro" id="IPR051089">
    <property type="entry name" value="prtT"/>
</dbReference>
<gene>
    <name evidence="7" type="ORF">RRF57_006688</name>
</gene>
<keyword evidence="4" id="KW-0804">Transcription</keyword>
<evidence type="ECO:0000256" key="3">
    <source>
        <dbReference type="ARBA" id="ARBA00023125"/>
    </source>
</evidence>
<dbReference type="GO" id="GO:0000981">
    <property type="term" value="F:DNA-binding transcription factor activity, RNA polymerase II-specific"/>
    <property type="evidence" value="ECO:0007669"/>
    <property type="project" value="InterPro"/>
</dbReference>
<feature type="compositionally biased region" description="Polar residues" evidence="6">
    <location>
        <begin position="15"/>
        <end position="24"/>
    </location>
</feature>
<comment type="subcellular location">
    <subcellularLocation>
        <location evidence="1">Nucleus</location>
    </subcellularLocation>
</comment>
<dbReference type="Proteomes" id="UP001305414">
    <property type="component" value="Unassembled WGS sequence"/>
</dbReference>
<keyword evidence="3" id="KW-0238">DNA-binding</keyword>
<feature type="region of interest" description="Disordered" evidence="6">
    <location>
        <begin position="1"/>
        <end position="24"/>
    </location>
</feature>
<evidence type="ECO:0000256" key="1">
    <source>
        <dbReference type="ARBA" id="ARBA00004123"/>
    </source>
</evidence>
<evidence type="ECO:0000256" key="4">
    <source>
        <dbReference type="ARBA" id="ARBA00023163"/>
    </source>
</evidence>